<name>K4IFI1_PSYTT</name>
<protein>
    <submittedName>
        <fullName evidence="2">Uncharacterized protein</fullName>
    </submittedName>
</protein>
<reference evidence="2" key="1">
    <citation type="submission" date="2006-03" db="EMBL/GenBank/DDBJ databases">
        <authorList>
            <person name="Bowman J."/>
            <person name="Ferriera S."/>
            <person name="Johnson J."/>
            <person name="Kravitz S."/>
            <person name="Halpern A."/>
            <person name="Remington K."/>
            <person name="Beeson K."/>
            <person name="Tran B."/>
            <person name="Rogers Y.-H."/>
            <person name="Friedman R."/>
            <person name="Venter J.C."/>
        </authorList>
    </citation>
    <scope>NUCLEOTIDE SEQUENCE [LARGE SCALE GENOMIC DNA]</scope>
    <source>
        <strain evidence="2">ATCC 700755</strain>
    </source>
</reference>
<dbReference type="Proteomes" id="UP000008514">
    <property type="component" value="Chromosome"/>
</dbReference>
<dbReference type="EMBL" id="CP003879">
    <property type="protein sequence ID" value="AFU69144.1"/>
    <property type="molecule type" value="Genomic_DNA"/>
</dbReference>
<keyword evidence="3" id="KW-1185">Reference proteome</keyword>
<organism evidence="2 3">
    <name type="scientific">Psychroflexus torquis (strain ATCC 700755 / CIP 106069 / ACAM 623)</name>
    <dbReference type="NCBI Taxonomy" id="313595"/>
    <lineage>
        <taxon>Bacteria</taxon>
        <taxon>Pseudomonadati</taxon>
        <taxon>Bacteroidota</taxon>
        <taxon>Flavobacteriia</taxon>
        <taxon>Flavobacteriales</taxon>
        <taxon>Flavobacteriaceae</taxon>
        <taxon>Psychroflexus</taxon>
    </lineage>
</organism>
<sequence>MKKILLVMVMALGTTFLMSFTNIESEIIEHEVTLESKFDEGFKDGYCEGWKDVKGKYAYCPYPPYPPYPEYPQSSDSYRDGYNTGFKAGMKAARKD</sequence>
<dbReference type="KEGG" id="ptq:P700755_002367"/>
<feature type="signal peptide" evidence="1">
    <location>
        <begin position="1"/>
        <end position="19"/>
    </location>
</feature>
<evidence type="ECO:0000256" key="1">
    <source>
        <dbReference type="SAM" id="SignalP"/>
    </source>
</evidence>
<dbReference type="OrthoDB" id="1444722at2"/>
<reference evidence="2" key="2">
    <citation type="submission" date="2012-09" db="EMBL/GenBank/DDBJ databases">
        <title>The complete sequence of Psychroflexus torquis an extreme psychrophile from sea-ice that is stimulated by light.</title>
        <authorList>
            <person name="Feng S."/>
            <person name="Powell S.M."/>
            <person name="Bowman J.P."/>
        </authorList>
    </citation>
    <scope>NUCLEOTIDE SEQUENCE [LARGE SCALE GENOMIC DNA]</scope>
    <source>
        <strain evidence="2">ATCC 700755</strain>
    </source>
</reference>
<feature type="chain" id="PRO_5003879018" evidence="1">
    <location>
        <begin position="20"/>
        <end position="96"/>
    </location>
</feature>
<dbReference type="eggNOG" id="COG0457">
    <property type="taxonomic scope" value="Bacteria"/>
</dbReference>
<dbReference type="HOGENOM" id="CLU_2357654_0_0_10"/>
<evidence type="ECO:0000313" key="2">
    <source>
        <dbReference type="EMBL" id="AFU69144.1"/>
    </source>
</evidence>
<proteinExistence type="predicted"/>
<keyword evidence="1" id="KW-0732">Signal</keyword>
<dbReference type="STRING" id="313595.P700755_002367"/>
<dbReference type="AlphaFoldDB" id="K4IFI1"/>
<gene>
    <name evidence="2" type="ordered locus">P700755_002367</name>
</gene>
<evidence type="ECO:0000313" key="3">
    <source>
        <dbReference type="Proteomes" id="UP000008514"/>
    </source>
</evidence>
<dbReference type="RefSeq" id="WP_015024717.1">
    <property type="nucleotide sequence ID" value="NC_018721.1"/>
</dbReference>
<accession>K4IFI1</accession>